<dbReference type="InterPro" id="IPR036942">
    <property type="entry name" value="Beta-barrel_TonB_sf"/>
</dbReference>
<evidence type="ECO:0000256" key="10">
    <source>
        <dbReference type="ARBA" id="ARBA00023237"/>
    </source>
</evidence>
<dbReference type="SUPFAM" id="SSF56935">
    <property type="entry name" value="Porins"/>
    <property type="match status" value="1"/>
</dbReference>
<feature type="signal peptide" evidence="14">
    <location>
        <begin position="1"/>
        <end position="26"/>
    </location>
</feature>
<evidence type="ECO:0000256" key="6">
    <source>
        <dbReference type="ARBA" id="ARBA00023004"/>
    </source>
</evidence>
<feature type="domain" description="TonB-dependent receptor plug" evidence="16">
    <location>
        <begin position="72"/>
        <end position="178"/>
    </location>
</feature>
<gene>
    <name evidence="17" type="ORF">FHS31_001180</name>
</gene>
<evidence type="ECO:0000256" key="1">
    <source>
        <dbReference type="ARBA" id="ARBA00004571"/>
    </source>
</evidence>
<keyword evidence="14" id="KW-0732">Signal</keyword>
<evidence type="ECO:0000256" key="5">
    <source>
        <dbReference type="ARBA" id="ARBA00022692"/>
    </source>
</evidence>
<dbReference type="Proteomes" id="UP000727456">
    <property type="component" value="Unassembled WGS sequence"/>
</dbReference>
<keyword evidence="17" id="KW-0675">Receptor</keyword>
<sequence>MVRTLGILQFTAGTAIALALAAPAFAQSAAAKDQVSSSSATPAALQPGAAASDTNGQVAEIVVTAERRVQSLQTVPISATVLNAADIARNGINNVADLQRLAPSVAINTYNRSTFINIRGVGIAQSAPTSNPGVAYYIDGALIPHEQFIGQSFYDLQAIEVLRGPQGTLTGQNSTGGAVYVTTPKPDPTRVSGYVDQTIGNYNSFKTVAAVNVPLSDTIAVRVAGTRDFRDSFWKNIGPSPTTPGDYGLYAGRMSLAGHSVNDVLRVAAHFEYFNLKSGNNAVKRRGDTVSTDPFTIEEDARSFQNQHGYRLSEENKIKIFEGVDFRTFVNYQRGTTIDQTDGDRSATARPQPPASNTGRVSYANTRYDTFIGEINLLSTGKGPFNWVAGAFLLDEYIDLLQLRDNFHTTDLFASNSTIQTRAHNKTKSVFGQANWFATHQLELVAGLRYSNDIQVYNRIIPAGPPPANPALKIASQESNKLTGKIAINYHLDQTLFYVSASEGYKAGGVNLTIGTPNFGPEKNRVYEAGIKTTMLDHHLRVNGDIYYSDYRDIQLSSLSGGLPVTQNAASGHSYGAELEATGQFGPLGFNGGLSYLHARFGADTCITDTNQAGTDPGCPTNLRFVPKGRVLPFAPKWSINGGVQYEFRASDEISVTPRVQGTYVAQQVATPFPSTNTIVPGHTTFDARLTFNIARRYQIEGFVQNFTNKTYIASQIQDSSSATGGILYGAPRTFGVRGVAKF</sequence>
<dbReference type="Pfam" id="PF00593">
    <property type="entry name" value="TonB_dep_Rec_b-barrel"/>
    <property type="match status" value="1"/>
</dbReference>
<keyword evidence="5 11" id="KW-0812">Transmembrane</keyword>
<evidence type="ECO:0000256" key="13">
    <source>
        <dbReference type="SAM" id="MobiDB-lite"/>
    </source>
</evidence>
<keyword evidence="10 11" id="KW-0998">Cell outer membrane</keyword>
<evidence type="ECO:0000256" key="2">
    <source>
        <dbReference type="ARBA" id="ARBA00022448"/>
    </source>
</evidence>
<protein>
    <submittedName>
        <fullName evidence="17">Iron complex outermembrane receptor protein</fullName>
    </submittedName>
</protein>
<accession>A0ABX0TPY6</accession>
<evidence type="ECO:0000256" key="8">
    <source>
        <dbReference type="ARBA" id="ARBA00023077"/>
    </source>
</evidence>
<keyword evidence="4" id="KW-0410">Iron transport</keyword>
<dbReference type="InterPro" id="IPR000531">
    <property type="entry name" value="Beta-barrel_TonB"/>
</dbReference>
<proteinExistence type="inferred from homology"/>
<keyword evidence="18" id="KW-1185">Reference proteome</keyword>
<evidence type="ECO:0000256" key="7">
    <source>
        <dbReference type="ARBA" id="ARBA00023065"/>
    </source>
</evidence>
<keyword evidence="7" id="KW-0406">Ion transport</keyword>
<evidence type="ECO:0000313" key="17">
    <source>
        <dbReference type="EMBL" id="NIJ07584.1"/>
    </source>
</evidence>
<dbReference type="InterPro" id="IPR039426">
    <property type="entry name" value="TonB-dep_rcpt-like"/>
</dbReference>
<dbReference type="CDD" id="cd01347">
    <property type="entry name" value="ligand_gated_channel"/>
    <property type="match status" value="1"/>
</dbReference>
<reference evidence="17 18" key="1">
    <citation type="submission" date="2020-03" db="EMBL/GenBank/DDBJ databases">
        <title>Genomic Encyclopedia of Type Strains, Phase III (KMG-III): the genomes of soil and plant-associated and newly described type strains.</title>
        <authorList>
            <person name="Whitman W."/>
        </authorList>
    </citation>
    <scope>NUCLEOTIDE SEQUENCE [LARGE SCALE GENOMIC DNA]</scope>
    <source>
        <strain evidence="17 18">CECT 8804</strain>
    </source>
</reference>
<evidence type="ECO:0000256" key="12">
    <source>
        <dbReference type="RuleBase" id="RU003357"/>
    </source>
</evidence>
<evidence type="ECO:0000256" key="3">
    <source>
        <dbReference type="ARBA" id="ARBA00022452"/>
    </source>
</evidence>
<evidence type="ECO:0000259" key="15">
    <source>
        <dbReference type="Pfam" id="PF00593"/>
    </source>
</evidence>
<evidence type="ECO:0000259" key="16">
    <source>
        <dbReference type="Pfam" id="PF07715"/>
    </source>
</evidence>
<evidence type="ECO:0000256" key="4">
    <source>
        <dbReference type="ARBA" id="ARBA00022496"/>
    </source>
</evidence>
<feature type="region of interest" description="Disordered" evidence="13">
    <location>
        <begin position="337"/>
        <end position="360"/>
    </location>
</feature>
<dbReference type="RefSeq" id="WP_167072434.1">
    <property type="nucleotide sequence ID" value="NZ_JAAOZC010000002.1"/>
</dbReference>
<organism evidence="17 18">
    <name type="scientific">Sphingomonas vulcanisoli</name>
    <dbReference type="NCBI Taxonomy" id="1658060"/>
    <lineage>
        <taxon>Bacteria</taxon>
        <taxon>Pseudomonadati</taxon>
        <taxon>Pseudomonadota</taxon>
        <taxon>Alphaproteobacteria</taxon>
        <taxon>Sphingomonadales</taxon>
        <taxon>Sphingomonadaceae</taxon>
        <taxon>Sphingomonas</taxon>
    </lineage>
</organism>
<dbReference type="InterPro" id="IPR012910">
    <property type="entry name" value="Plug_dom"/>
</dbReference>
<dbReference type="PANTHER" id="PTHR32552">
    <property type="entry name" value="FERRICHROME IRON RECEPTOR-RELATED"/>
    <property type="match status" value="1"/>
</dbReference>
<evidence type="ECO:0000256" key="11">
    <source>
        <dbReference type="PROSITE-ProRule" id="PRU01360"/>
    </source>
</evidence>
<dbReference type="PROSITE" id="PS52016">
    <property type="entry name" value="TONB_DEPENDENT_REC_3"/>
    <property type="match status" value="1"/>
</dbReference>
<keyword evidence="8 12" id="KW-0798">TonB box</keyword>
<dbReference type="Pfam" id="PF07715">
    <property type="entry name" value="Plug"/>
    <property type="match status" value="1"/>
</dbReference>
<dbReference type="EMBL" id="JAAOZC010000002">
    <property type="protein sequence ID" value="NIJ07584.1"/>
    <property type="molecule type" value="Genomic_DNA"/>
</dbReference>
<keyword evidence="2 11" id="KW-0813">Transport</keyword>
<comment type="similarity">
    <text evidence="11 12">Belongs to the TonB-dependent receptor family.</text>
</comment>
<evidence type="ECO:0000256" key="14">
    <source>
        <dbReference type="SAM" id="SignalP"/>
    </source>
</evidence>
<dbReference type="Gene3D" id="2.40.170.20">
    <property type="entry name" value="TonB-dependent receptor, beta-barrel domain"/>
    <property type="match status" value="1"/>
</dbReference>
<feature type="chain" id="PRO_5045774967" evidence="14">
    <location>
        <begin position="27"/>
        <end position="743"/>
    </location>
</feature>
<evidence type="ECO:0000313" key="18">
    <source>
        <dbReference type="Proteomes" id="UP000727456"/>
    </source>
</evidence>
<dbReference type="PANTHER" id="PTHR32552:SF81">
    <property type="entry name" value="TONB-DEPENDENT OUTER MEMBRANE RECEPTOR"/>
    <property type="match status" value="1"/>
</dbReference>
<name>A0ABX0TPY6_9SPHN</name>
<keyword evidence="3 11" id="KW-1134">Transmembrane beta strand</keyword>
<keyword evidence="6" id="KW-0408">Iron</keyword>
<comment type="subcellular location">
    <subcellularLocation>
        <location evidence="1 11">Cell outer membrane</location>
        <topology evidence="1 11">Multi-pass membrane protein</topology>
    </subcellularLocation>
</comment>
<feature type="domain" description="TonB-dependent receptor-like beta-barrel" evidence="15">
    <location>
        <begin position="275"/>
        <end position="706"/>
    </location>
</feature>
<keyword evidence="9 11" id="KW-0472">Membrane</keyword>
<evidence type="ECO:0000256" key="9">
    <source>
        <dbReference type="ARBA" id="ARBA00023136"/>
    </source>
</evidence>
<comment type="caution">
    <text evidence="17">The sequence shown here is derived from an EMBL/GenBank/DDBJ whole genome shotgun (WGS) entry which is preliminary data.</text>
</comment>